<reference evidence="1" key="1">
    <citation type="journal article" date="2014" name="Front. Microbiol.">
        <title>High frequency of phylogenetically diverse reductive dehalogenase-homologous genes in deep subseafloor sedimentary metagenomes.</title>
        <authorList>
            <person name="Kawai M."/>
            <person name="Futagami T."/>
            <person name="Toyoda A."/>
            <person name="Takaki Y."/>
            <person name="Nishi S."/>
            <person name="Hori S."/>
            <person name="Arai W."/>
            <person name="Tsubouchi T."/>
            <person name="Morono Y."/>
            <person name="Uchiyama I."/>
            <person name="Ito T."/>
            <person name="Fujiyama A."/>
            <person name="Inagaki F."/>
            <person name="Takami H."/>
        </authorList>
    </citation>
    <scope>NUCLEOTIDE SEQUENCE</scope>
    <source>
        <strain evidence="1">Expedition CK06-06</strain>
    </source>
</reference>
<protein>
    <submittedName>
        <fullName evidence="1">Uncharacterized protein</fullName>
    </submittedName>
</protein>
<organism evidence="1">
    <name type="scientific">marine sediment metagenome</name>
    <dbReference type="NCBI Taxonomy" id="412755"/>
    <lineage>
        <taxon>unclassified sequences</taxon>
        <taxon>metagenomes</taxon>
        <taxon>ecological metagenomes</taxon>
    </lineage>
</organism>
<name>X0RZP4_9ZZZZ</name>
<accession>X0RZP4</accession>
<proteinExistence type="predicted"/>
<dbReference type="EMBL" id="BARS01007702">
    <property type="protein sequence ID" value="GAF68446.1"/>
    <property type="molecule type" value="Genomic_DNA"/>
</dbReference>
<comment type="caution">
    <text evidence="1">The sequence shown here is derived from an EMBL/GenBank/DDBJ whole genome shotgun (WGS) entry which is preliminary data.</text>
</comment>
<gene>
    <name evidence="1" type="ORF">S01H1_14784</name>
</gene>
<evidence type="ECO:0000313" key="1">
    <source>
        <dbReference type="EMBL" id="GAF68446.1"/>
    </source>
</evidence>
<sequence length="377" mass="44800">SYSCLAGLIDDNYHTIFHSGASDKENFSNKIKKELLDRQFITYIANFKPYFGLRIIIDTELDFFIYEFADLYFEALLRNRDSALYREIENNQNLSRLHRYSIPEGNRIIYSFFSNISLAKDLEVYRPIGDGVIDMLNEQQKKEGDIYNEYQEGYIGERQTFDNPIFIGIRFFDIMILEGIYQKADWHMWLYYYSYFVDKICRNYKLDKYSRPEAEFPSTYSYLLYEITSNLVDWIELIEDDTAKVKQKLEHVDCSHENNNILKSSIICLVQCSHRILDTDAIPYRFKQYLTDMMFKLYFKLALSTKKIAQEYGKVIACCISIQNYGKEDDAYRQLLIEYLGSFDKVPILHKNDASMILKELENRLRERRSKSQPLSK</sequence>
<feature type="non-terminal residue" evidence="1">
    <location>
        <position position="1"/>
    </location>
</feature>
<dbReference type="AlphaFoldDB" id="X0RZP4"/>